<dbReference type="Proteomes" id="UP000494040">
    <property type="component" value="Unassembled WGS sequence"/>
</dbReference>
<dbReference type="InterPro" id="IPR053040">
    <property type="entry name" value="LRR-containing_protein_71"/>
</dbReference>
<evidence type="ECO:0000313" key="2">
    <source>
        <dbReference type="Proteomes" id="UP000494040"/>
    </source>
</evidence>
<dbReference type="AlphaFoldDB" id="A0A8I6RA48"/>
<evidence type="ECO:0008006" key="3">
    <source>
        <dbReference type="Google" id="ProtNLM"/>
    </source>
</evidence>
<dbReference type="InterPro" id="IPR001611">
    <property type="entry name" value="Leu-rich_rpt"/>
</dbReference>
<dbReference type="EnsemblMetazoa" id="XM_014384526.2">
    <property type="protein sequence ID" value="XP_014240012.1"/>
    <property type="gene ID" value="LOC106661246"/>
</dbReference>
<dbReference type="RefSeq" id="XP_014240012.1">
    <property type="nucleotide sequence ID" value="XM_014384526.2"/>
</dbReference>
<sequence>MSQTFIKDDFIKEKWVQICDEELLDEAPTMEYGHMVAFLSLDMTMQEKDAYIEQEMKDQQTKNEEKYKVVVKISPQGEVDQPRGVDVRGILISSQITKAVCSLCAAFDSLKVLRLINCNLKAESIFLLSSLLGDTKVSYLYLDKNPIADQNYHIILKSNFVLQHLSLRMCRIDKKGAMNLASVLMYSNPEHQRLLSLNLNGNLIDCTGIEELARALRWNRKLLYLSLAGNRIADKGAKALAEILLPFQLTYEELVFRAQRISDRLKLVRKTMMEQSQTTAFKKKKSSFGIDNLNETVMSQKRTEVTESISYFIQLIRIADDTTPLDEHPLMAEVEEYDDEYWNKGNDILSSLNLSYNQITSEGLTYFFEVAKYQDRFFTSKNGLTRETQSQIQTAIF</sequence>
<evidence type="ECO:0000313" key="1">
    <source>
        <dbReference type="EnsemblMetazoa" id="XP_014240012.1"/>
    </source>
</evidence>
<dbReference type="Pfam" id="PF13516">
    <property type="entry name" value="LRR_6"/>
    <property type="match status" value="3"/>
</dbReference>
<organism evidence="1 2">
    <name type="scientific">Cimex lectularius</name>
    <name type="common">Bed bug</name>
    <name type="synonym">Acanthia lectularia</name>
    <dbReference type="NCBI Taxonomy" id="79782"/>
    <lineage>
        <taxon>Eukaryota</taxon>
        <taxon>Metazoa</taxon>
        <taxon>Ecdysozoa</taxon>
        <taxon>Arthropoda</taxon>
        <taxon>Hexapoda</taxon>
        <taxon>Insecta</taxon>
        <taxon>Pterygota</taxon>
        <taxon>Neoptera</taxon>
        <taxon>Paraneoptera</taxon>
        <taxon>Hemiptera</taxon>
        <taxon>Heteroptera</taxon>
        <taxon>Panheteroptera</taxon>
        <taxon>Cimicomorpha</taxon>
        <taxon>Cimicidae</taxon>
        <taxon>Cimex</taxon>
    </lineage>
</organism>
<proteinExistence type="predicted"/>
<name>A0A8I6RA48_CIMLE</name>
<dbReference type="OrthoDB" id="6630311at2759"/>
<protein>
    <recommendedName>
        <fullName evidence="3">Leucine-rich repeat-containing protein 71</fullName>
    </recommendedName>
</protein>
<dbReference type="InterPro" id="IPR032675">
    <property type="entry name" value="LRR_dom_sf"/>
</dbReference>
<reference evidence="1" key="1">
    <citation type="submission" date="2022-01" db="UniProtKB">
        <authorList>
            <consortium name="EnsemblMetazoa"/>
        </authorList>
    </citation>
    <scope>IDENTIFICATION</scope>
</reference>
<dbReference type="SUPFAM" id="SSF52047">
    <property type="entry name" value="RNI-like"/>
    <property type="match status" value="1"/>
</dbReference>
<dbReference type="SMART" id="SM00368">
    <property type="entry name" value="LRR_RI"/>
    <property type="match status" value="5"/>
</dbReference>
<keyword evidence="2" id="KW-1185">Reference proteome</keyword>
<accession>A0A8I6RA48</accession>
<dbReference type="PANTHER" id="PTHR46984">
    <property type="entry name" value="LEUCINE-RICH REPEAT-CONTAINING PROTEIN 71"/>
    <property type="match status" value="1"/>
</dbReference>
<dbReference type="GeneID" id="106661246"/>
<dbReference type="Gene3D" id="3.80.10.10">
    <property type="entry name" value="Ribonuclease Inhibitor"/>
    <property type="match status" value="1"/>
</dbReference>
<dbReference type="PANTHER" id="PTHR46984:SF1">
    <property type="entry name" value="LEUCINE-RICH REPEAT-CONTAINING PROTEIN 71"/>
    <property type="match status" value="1"/>
</dbReference>